<dbReference type="Pfam" id="PF13006">
    <property type="entry name" value="Nterm_IS4"/>
    <property type="match status" value="1"/>
</dbReference>
<dbReference type="InterPro" id="IPR047952">
    <property type="entry name" value="Transpos_IS4"/>
</dbReference>
<accession>A0ABQ3VM67</accession>
<dbReference type="PANTHER" id="PTHR37529">
    <property type="entry name" value="TRANSPOSASE INSG FOR INSERTION SEQUENCE ELEMENT IS4-RELATED"/>
    <property type="match status" value="1"/>
</dbReference>
<organism evidence="3 4">
    <name type="scientific">Dictyobacter formicarum</name>
    <dbReference type="NCBI Taxonomy" id="2778368"/>
    <lineage>
        <taxon>Bacteria</taxon>
        <taxon>Bacillati</taxon>
        <taxon>Chloroflexota</taxon>
        <taxon>Ktedonobacteria</taxon>
        <taxon>Ktedonobacterales</taxon>
        <taxon>Dictyobacteraceae</taxon>
        <taxon>Dictyobacter</taxon>
    </lineage>
</organism>
<evidence type="ECO:0000259" key="2">
    <source>
        <dbReference type="Pfam" id="PF13006"/>
    </source>
</evidence>
<name>A0ABQ3VM67_9CHLR</name>
<protein>
    <submittedName>
        <fullName evidence="3">Transposase</fullName>
    </submittedName>
</protein>
<dbReference type="InterPro" id="IPR002559">
    <property type="entry name" value="Transposase_11"/>
</dbReference>
<dbReference type="Pfam" id="PF01609">
    <property type="entry name" value="DDE_Tnp_1"/>
    <property type="match status" value="1"/>
</dbReference>
<dbReference type="SUPFAM" id="SSF53098">
    <property type="entry name" value="Ribonuclease H-like"/>
    <property type="match status" value="1"/>
</dbReference>
<gene>
    <name evidence="3" type="ORF">KSZ_53050</name>
</gene>
<dbReference type="InterPro" id="IPR024473">
    <property type="entry name" value="Transposases_IS4_N"/>
</dbReference>
<reference evidence="3 4" key="1">
    <citation type="journal article" date="2021" name="Int. J. Syst. Evol. Microbiol.">
        <title>Reticulibacter mediterranei gen. nov., sp. nov., within the new family Reticulibacteraceae fam. nov., and Ktedonospora formicarum gen. nov., sp. nov., Ktedonobacter robiniae sp. nov., Dictyobacter formicarum sp. nov. and Dictyobacter arantiisoli sp. nov., belonging to the class Ktedonobacteria.</title>
        <authorList>
            <person name="Yabe S."/>
            <person name="Zheng Y."/>
            <person name="Wang C.M."/>
            <person name="Sakai Y."/>
            <person name="Abe K."/>
            <person name="Yokota A."/>
            <person name="Donadio S."/>
            <person name="Cavaletti L."/>
            <person name="Monciardini P."/>
        </authorList>
    </citation>
    <scope>NUCLEOTIDE SEQUENCE [LARGE SCALE GENOMIC DNA]</scope>
    <source>
        <strain evidence="3 4">SOSP1-9</strain>
    </source>
</reference>
<dbReference type="PANTHER" id="PTHR37529:SF1">
    <property type="entry name" value="TRANSPOSASE INSG FOR INSERTION SEQUENCE ELEMENT IS4-RELATED"/>
    <property type="match status" value="1"/>
</dbReference>
<dbReference type="NCBIfam" id="NF033592">
    <property type="entry name" value="transpos_IS4_1"/>
    <property type="match status" value="1"/>
</dbReference>
<keyword evidence="4" id="KW-1185">Reference proteome</keyword>
<proteinExistence type="predicted"/>
<dbReference type="Proteomes" id="UP000635565">
    <property type="component" value="Unassembled WGS sequence"/>
</dbReference>
<comment type="caution">
    <text evidence="3">The sequence shown here is derived from an EMBL/GenBank/DDBJ whole genome shotgun (WGS) entry which is preliminary data.</text>
</comment>
<dbReference type="EMBL" id="BNJJ01000016">
    <property type="protein sequence ID" value="GHO87299.1"/>
    <property type="molecule type" value="Genomic_DNA"/>
</dbReference>
<evidence type="ECO:0000313" key="4">
    <source>
        <dbReference type="Proteomes" id="UP000635565"/>
    </source>
</evidence>
<feature type="domain" description="Transposase IS4-like" evidence="1">
    <location>
        <begin position="161"/>
        <end position="350"/>
    </location>
</feature>
<dbReference type="InterPro" id="IPR012337">
    <property type="entry name" value="RNaseH-like_sf"/>
</dbReference>
<evidence type="ECO:0000259" key="1">
    <source>
        <dbReference type="Pfam" id="PF01609"/>
    </source>
</evidence>
<evidence type="ECO:0000313" key="3">
    <source>
        <dbReference type="EMBL" id="GHO87299.1"/>
    </source>
</evidence>
<feature type="domain" description="Transposase IS4 N-terminal" evidence="2">
    <location>
        <begin position="12"/>
        <end position="107"/>
    </location>
</feature>
<sequence>MTPQCKLTDYVSLPQMETIIAPHVVHDVLTRCDAWEEREKKISMPSMVYLIIALALYPTASTREVWRRLVEGLSEDAISIQDEIPTAGALCQRRQQLGVTPMRMLFDRCARPIAHVSTASAFRYGRRLVAIDGVLEDLPDTDANRTVYPLHCLQEHSRSPFPQLRCLALMECGTHVIFDAELSTVQQGETTSARALLERSLIADMLVLMDAGITCCHLFAQTRRIGAHALGRLNSRDWSKPLELLDDGSYLVAMTCQDSEQGKQEVMARVIEYRLKHPQTGELSPVIRLVTTLLDPELYTREDLIQLYHERWEIELAFDEVQTHLRLSQRTLRSQTPQGVEQEFYGLLLAFFAVRSMMYLAAVQAGWDPDEVSFAHAIHVVQRSQVRFQQANHERLPHLRQALLQELVQERVPKRRLRFHARVLKRTYPRFKHKHYEHLHVPCFKGSFLDLVVLLI</sequence>